<comment type="function">
    <text evidence="2">One of several proteins that assist in the late maturation steps of the functional core of the 30S ribosomal subunit. Associates with free 30S ribosomal subunits (but not with 30S subunits that are part of 70S ribosomes or polysomes). Required for efficient processing of 16S rRNA. May interact with the 5'-terminal helix region of 16S rRNA.</text>
</comment>
<dbReference type="Proteomes" id="UP000005317">
    <property type="component" value="Unassembled WGS sequence"/>
</dbReference>
<dbReference type="InterPro" id="IPR020053">
    <property type="entry name" value="Ribosome-bd_factorA_CS"/>
</dbReference>
<dbReference type="PANTHER" id="PTHR33515:SF1">
    <property type="entry name" value="RIBOSOME-BINDING FACTOR A, CHLOROPLASTIC-RELATED"/>
    <property type="match status" value="1"/>
</dbReference>
<organism evidence="3 4">
    <name type="scientific">Thiothrix nivea (strain ATCC 35100 / DSM 5205 / JP2)</name>
    <dbReference type="NCBI Taxonomy" id="870187"/>
    <lineage>
        <taxon>Bacteria</taxon>
        <taxon>Pseudomonadati</taxon>
        <taxon>Pseudomonadota</taxon>
        <taxon>Gammaproteobacteria</taxon>
        <taxon>Thiotrichales</taxon>
        <taxon>Thiotrichaceae</taxon>
        <taxon>Thiothrix</taxon>
    </lineage>
</organism>
<dbReference type="GO" id="GO:0043024">
    <property type="term" value="F:ribosomal small subunit binding"/>
    <property type="evidence" value="ECO:0007669"/>
    <property type="project" value="TreeGrafter"/>
</dbReference>
<evidence type="ECO:0000256" key="1">
    <source>
        <dbReference type="ARBA" id="ARBA00022517"/>
    </source>
</evidence>
<sequence>MPARHSHHGYARTDRVAEQIHRELSMLVRDRVKDPRVGMVTLLDVEVSKDLAHAKVWFDVLQAEHGLEAQEALNHAAGFLRHELGHMMKLRVTPALHFFYDDTQSRGNVLSALIDKAVASDRHGSEGGGNGAAED</sequence>
<keyword evidence="1 2" id="KW-0690">Ribosome biogenesis</keyword>
<proteinExistence type="inferred from homology"/>
<name>A0A656HG77_THINJ</name>
<keyword evidence="4" id="KW-1185">Reference proteome</keyword>
<dbReference type="InterPro" id="IPR000238">
    <property type="entry name" value="RbfA"/>
</dbReference>
<evidence type="ECO:0000313" key="4">
    <source>
        <dbReference type="Proteomes" id="UP000005317"/>
    </source>
</evidence>
<dbReference type="InterPro" id="IPR023799">
    <property type="entry name" value="RbfA_dom_sf"/>
</dbReference>
<dbReference type="SUPFAM" id="SSF89919">
    <property type="entry name" value="Ribosome-binding factor A, RbfA"/>
    <property type="match status" value="1"/>
</dbReference>
<dbReference type="PROSITE" id="PS01319">
    <property type="entry name" value="RBFA"/>
    <property type="match status" value="1"/>
</dbReference>
<dbReference type="GO" id="GO:0030490">
    <property type="term" value="P:maturation of SSU-rRNA"/>
    <property type="evidence" value="ECO:0007669"/>
    <property type="project" value="UniProtKB-UniRule"/>
</dbReference>
<evidence type="ECO:0000256" key="2">
    <source>
        <dbReference type="HAMAP-Rule" id="MF_00003"/>
    </source>
</evidence>
<gene>
    <name evidence="2" type="primary">rbfA</name>
    <name evidence="3" type="ORF">Thini_1432</name>
</gene>
<dbReference type="InterPro" id="IPR015946">
    <property type="entry name" value="KH_dom-like_a/b"/>
</dbReference>
<dbReference type="NCBIfam" id="TIGR00082">
    <property type="entry name" value="rbfA"/>
    <property type="match status" value="1"/>
</dbReference>
<evidence type="ECO:0000313" key="3">
    <source>
        <dbReference type="EMBL" id="EIJ34035.1"/>
    </source>
</evidence>
<keyword evidence="2" id="KW-0963">Cytoplasm</keyword>
<protein>
    <recommendedName>
        <fullName evidence="2">Ribosome-binding factor A</fullName>
    </recommendedName>
</protein>
<dbReference type="OrthoDB" id="307788at2"/>
<dbReference type="HAMAP" id="MF_00003">
    <property type="entry name" value="RbfA"/>
    <property type="match status" value="1"/>
</dbReference>
<dbReference type="Gene3D" id="3.30.300.20">
    <property type="match status" value="1"/>
</dbReference>
<dbReference type="PANTHER" id="PTHR33515">
    <property type="entry name" value="RIBOSOME-BINDING FACTOR A, CHLOROPLASTIC-RELATED"/>
    <property type="match status" value="1"/>
</dbReference>
<dbReference type="Pfam" id="PF02033">
    <property type="entry name" value="RBFA"/>
    <property type="match status" value="1"/>
</dbReference>
<accession>A0A656HG77</accession>
<comment type="similarity">
    <text evidence="2">Belongs to the RbfA family.</text>
</comment>
<comment type="subunit">
    <text evidence="2">Monomer. Binds 30S ribosomal subunits, but not 50S ribosomal subunits or 70S ribosomes.</text>
</comment>
<reference evidence="4" key="1">
    <citation type="journal article" date="2011" name="Stand. Genomic Sci.">
        <title>Genome sequence of the filamentous, gliding Thiothrix nivea neotype strain (JP2(T)).</title>
        <authorList>
            <person name="Lapidus A."/>
            <person name="Nolan M."/>
            <person name="Lucas S."/>
            <person name="Glavina Del Rio T."/>
            <person name="Tice H."/>
            <person name="Cheng J.F."/>
            <person name="Tapia R."/>
            <person name="Han C."/>
            <person name="Goodwin L."/>
            <person name="Pitluck S."/>
            <person name="Liolios K."/>
            <person name="Pagani I."/>
            <person name="Ivanova N."/>
            <person name="Huntemann M."/>
            <person name="Mavromatis K."/>
            <person name="Mikhailova N."/>
            <person name="Pati A."/>
            <person name="Chen A."/>
            <person name="Palaniappan K."/>
            <person name="Land M."/>
            <person name="Brambilla E.M."/>
            <person name="Rohde M."/>
            <person name="Abt B."/>
            <person name="Verbarg S."/>
            <person name="Goker M."/>
            <person name="Bristow J."/>
            <person name="Eisen J.A."/>
            <person name="Markowitz V."/>
            <person name="Hugenholtz P."/>
            <person name="Kyrpides N.C."/>
            <person name="Klenk H.P."/>
            <person name="Woyke T."/>
        </authorList>
    </citation>
    <scope>NUCLEOTIDE SEQUENCE [LARGE SCALE GENOMIC DNA]</scope>
    <source>
        <strain evidence="4">ATCC 35100 / DSM 5205 / JP2</strain>
    </source>
</reference>
<dbReference type="AlphaFoldDB" id="A0A656HG77"/>
<dbReference type="EMBL" id="JH651384">
    <property type="protein sequence ID" value="EIJ34035.1"/>
    <property type="molecule type" value="Genomic_DNA"/>
</dbReference>
<comment type="subcellular location">
    <subcellularLocation>
        <location evidence="2">Cytoplasm</location>
    </subcellularLocation>
</comment>
<dbReference type="RefSeq" id="WP_002707978.1">
    <property type="nucleotide sequence ID" value="NZ_JH651384.1"/>
</dbReference>
<dbReference type="GO" id="GO:0005829">
    <property type="term" value="C:cytosol"/>
    <property type="evidence" value="ECO:0007669"/>
    <property type="project" value="TreeGrafter"/>
</dbReference>